<dbReference type="Gene3D" id="3.30.1370.210">
    <property type="match status" value="1"/>
</dbReference>
<gene>
    <name evidence="8" type="ORF">PCOR1329_LOCUS70636</name>
</gene>
<comment type="caution">
    <text evidence="8">The sequence shown here is derived from an EMBL/GenBank/DDBJ whole genome shotgun (WGS) entry which is preliminary data.</text>
</comment>
<dbReference type="InterPro" id="IPR000571">
    <property type="entry name" value="Znf_CCCH"/>
</dbReference>
<evidence type="ECO:0000256" key="2">
    <source>
        <dbReference type="ARBA" id="ARBA00022771"/>
    </source>
</evidence>
<organism evidence="8 9">
    <name type="scientific">Prorocentrum cordatum</name>
    <dbReference type="NCBI Taxonomy" id="2364126"/>
    <lineage>
        <taxon>Eukaryota</taxon>
        <taxon>Sar</taxon>
        <taxon>Alveolata</taxon>
        <taxon>Dinophyceae</taxon>
        <taxon>Prorocentrales</taxon>
        <taxon>Prorocentraceae</taxon>
        <taxon>Prorocentrum</taxon>
    </lineage>
</organism>
<feature type="region of interest" description="Disordered" evidence="6">
    <location>
        <begin position="56"/>
        <end position="113"/>
    </location>
</feature>
<dbReference type="InterPro" id="IPR036855">
    <property type="entry name" value="Znf_CCCH_sf"/>
</dbReference>
<dbReference type="PROSITE" id="PS50103">
    <property type="entry name" value="ZF_C3H1"/>
    <property type="match status" value="1"/>
</dbReference>
<keyword evidence="9" id="KW-1185">Reference proteome</keyword>
<evidence type="ECO:0000256" key="5">
    <source>
        <dbReference type="SAM" id="Coils"/>
    </source>
</evidence>
<feature type="zinc finger region" description="C3H1-type" evidence="4">
    <location>
        <begin position="41"/>
        <end position="63"/>
    </location>
</feature>
<sequence length="209" mass="23252">MSRGPACSWLLAPTPESGDLAWEWVRSLGLHGGLRFLDWDACWDYARGRCRHGDKCNWRHDDKGPEKADRPAEAEDREGQGGEDVDETDRGIDAFDDPEALPAAEADEPPSGAAAEMADAMRGQKAAQLLRARLRNSEFEGYEAWEAALDIEEAKLADQEARLRAANRARLQAEARRREAARAAKERLEAEEALTLQARREAAEVEEAK</sequence>
<accession>A0ABN9WYL9</accession>
<evidence type="ECO:0000256" key="6">
    <source>
        <dbReference type="SAM" id="MobiDB-lite"/>
    </source>
</evidence>
<evidence type="ECO:0000256" key="1">
    <source>
        <dbReference type="ARBA" id="ARBA00022723"/>
    </source>
</evidence>
<evidence type="ECO:0000313" key="8">
    <source>
        <dbReference type="EMBL" id="CAK0890377.1"/>
    </source>
</evidence>
<keyword evidence="5" id="KW-0175">Coiled coil</keyword>
<name>A0ABN9WYL9_9DINO</name>
<keyword evidence="3 4" id="KW-0862">Zinc</keyword>
<feature type="domain" description="C3H1-type" evidence="7">
    <location>
        <begin position="41"/>
        <end position="63"/>
    </location>
</feature>
<evidence type="ECO:0000256" key="4">
    <source>
        <dbReference type="PROSITE-ProRule" id="PRU00723"/>
    </source>
</evidence>
<feature type="non-terminal residue" evidence="8">
    <location>
        <position position="209"/>
    </location>
</feature>
<keyword evidence="2 4" id="KW-0863">Zinc-finger</keyword>
<protein>
    <recommendedName>
        <fullName evidence="7">C3H1-type domain-containing protein</fullName>
    </recommendedName>
</protein>
<evidence type="ECO:0000256" key="3">
    <source>
        <dbReference type="ARBA" id="ARBA00022833"/>
    </source>
</evidence>
<dbReference type="EMBL" id="CAUYUJ010019344">
    <property type="protein sequence ID" value="CAK0890377.1"/>
    <property type="molecule type" value="Genomic_DNA"/>
</dbReference>
<keyword evidence="1 4" id="KW-0479">Metal-binding</keyword>
<dbReference type="SUPFAM" id="SSF90229">
    <property type="entry name" value="CCCH zinc finger"/>
    <property type="match status" value="1"/>
</dbReference>
<evidence type="ECO:0000259" key="7">
    <source>
        <dbReference type="PROSITE" id="PS50103"/>
    </source>
</evidence>
<reference evidence="8" key="1">
    <citation type="submission" date="2023-10" db="EMBL/GenBank/DDBJ databases">
        <authorList>
            <person name="Chen Y."/>
            <person name="Shah S."/>
            <person name="Dougan E. K."/>
            <person name="Thang M."/>
            <person name="Chan C."/>
        </authorList>
    </citation>
    <scope>NUCLEOTIDE SEQUENCE [LARGE SCALE GENOMIC DNA]</scope>
</reference>
<feature type="compositionally biased region" description="Basic and acidic residues" evidence="6">
    <location>
        <begin position="56"/>
        <end position="80"/>
    </location>
</feature>
<proteinExistence type="predicted"/>
<dbReference type="Proteomes" id="UP001189429">
    <property type="component" value="Unassembled WGS sequence"/>
</dbReference>
<feature type="coiled-coil region" evidence="5">
    <location>
        <begin position="142"/>
        <end position="208"/>
    </location>
</feature>
<evidence type="ECO:0000313" key="9">
    <source>
        <dbReference type="Proteomes" id="UP001189429"/>
    </source>
</evidence>